<keyword evidence="1" id="KW-0175">Coiled coil</keyword>
<comment type="caution">
    <text evidence="3">The sequence shown here is derived from an EMBL/GenBank/DDBJ whole genome shotgun (WGS) entry which is preliminary data.</text>
</comment>
<keyword evidence="2" id="KW-0472">Membrane</keyword>
<dbReference type="AlphaFoldDB" id="A0A0W0XYV8"/>
<dbReference type="EMBL" id="LNYS01000008">
    <property type="protein sequence ID" value="KTD49985.1"/>
    <property type="molecule type" value="Genomic_DNA"/>
</dbReference>
<evidence type="ECO:0000313" key="3">
    <source>
        <dbReference type="EMBL" id="KTD49985.1"/>
    </source>
</evidence>
<keyword evidence="2" id="KW-0812">Transmembrane</keyword>
<feature type="transmembrane region" description="Helical" evidence="2">
    <location>
        <begin position="6"/>
        <end position="28"/>
    </location>
</feature>
<proteinExistence type="predicted"/>
<protein>
    <submittedName>
        <fullName evidence="3">Uncharacterized protein</fullName>
    </submittedName>
</protein>
<dbReference type="PATRIC" id="fig|45073.5.peg.1381"/>
<accession>A0A0W0XYV8</accession>
<keyword evidence="2" id="KW-1133">Transmembrane helix</keyword>
<name>A0A0W0XYV8_9GAMM</name>
<evidence type="ECO:0000256" key="2">
    <source>
        <dbReference type="SAM" id="Phobius"/>
    </source>
</evidence>
<dbReference type="Proteomes" id="UP000054618">
    <property type="component" value="Unassembled WGS sequence"/>
</dbReference>
<reference evidence="3 4" key="1">
    <citation type="submission" date="2015-11" db="EMBL/GenBank/DDBJ databases">
        <title>Genomic analysis of 38 Legionella species identifies large and diverse effector repertoires.</title>
        <authorList>
            <person name="Burstein D."/>
            <person name="Amaro F."/>
            <person name="Zusman T."/>
            <person name="Lifshitz Z."/>
            <person name="Cohen O."/>
            <person name="Gilbert J.A."/>
            <person name="Pupko T."/>
            <person name="Shuman H.A."/>
            <person name="Segal G."/>
        </authorList>
    </citation>
    <scope>NUCLEOTIDE SEQUENCE [LARGE SCALE GENOMIC DNA]</scope>
    <source>
        <strain evidence="3 4">CDC#1442-AUS-E</strain>
    </source>
</reference>
<organism evidence="3 4">
    <name type="scientific">Legionella quinlivanii</name>
    <dbReference type="NCBI Taxonomy" id="45073"/>
    <lineage>
        <taxon>Bacteria</taxon>
        <taxon>Pseudomonadati</taxon>
        <taxon>Pseudomonadota</taxon>
        <taxon>Gammaproteobacteria</taxon>
        <taxon>Legionellales</taxon>
        <taxon>Legionellaceae</taxon>
        <taxon>Legionella</taxon>
    </lineage>
</organism>
<evidence type="ECO:0000256" key="1">
    <source>
        <dbReference type="SAM" id="Coils"/>
    </source>
</evidence>
<dbReference type="RefSeq" id="WP_058507431.1">
    <property type="nucleotide sequence ID" value="NZ_CAAAIK010000005.1"/>
</dbReference>
<evidence type="ECO:0000313" key="4">
    <source>
        <dbReference type="Proteomes" id="UP000054618"/>
    </source>
</evidence>
<dbReference type="OrthoDB" id="5650710at2"/>
<gene>
    <name evidence="3" type="ORF">Lqui_1310</name>
</gene>
<sequence length="279" mass="31973">MEPITIAIICATVFGVISGLAAFIRQLILSRDKEMNDKAQKRALNQEARELEKLRNQMVDFKRFDSHYQMLGNNKDAIQYLDQKIEEILKRKYELIERYAQATMKETSAIMAGNGSEERKELCNKLKAEMDSELSFYDSELQQLQKRRATLWDSHAELQHYLVDQEKLKNEHLDNLYQQHTNVLEKVYIRHIEDSEAIAKDSIDASTQTFKSLFASPIQYILGLFKPSSGLAATQAPKETADRGNVSDIESNINGPEPDINTPFKPQFKSAARKLESLI</sequence>
<keyword evidence="4" id="KW-1185">Reference proteome</keyword>
<dbReference type="STRING" id="45073.Lqui_1310"/>
<feature type="coiled-coil region" evidence="1">
    <location>
        <begin position="34"/>
        <end position="64"/>
    </location>
</feature>